<keyword evidence="1" id="KW-0812">Transmembrane</keyword>
<protein>
    <submittedName>
        <fullName evidence="2">Uncharacterized protein</fullName>
    </submittedName>
</protein>
<dbReference type="EMBL" id="MW343794">
    <property type="protein sequence ID" value="QQG33705.1"/>
    <property type="molecule type" value="Genomic_DNA"/>
</dbReference>
<keyword evidence="1" id="KW-1133">Transmembrane helix</keyword>
<name>A0A7T5UF14_9CAUD</name>
<sequence>MKLSKFNIFKLCFVAVLVALMAAFIYFRGIDFKNCLAAKYDLNRETTFRILTGACTTKGKDGSLIYVKQLRGFGDDDVGSHE</sequence>
<evidence type="ECO:0000256" key="1">
    <source>
        <dbReference type="SAM" id="Phobius"/>
    </source>
</evidence>
<keyword evidence="1" id="KW-0472">Membrane</keyword>
<dbReference type="GeneID" id="77948215"/>
<feature type="transmembrane region" description="Helical" evidence="1">
    <location>
        <begin position="7"/>
        <end position="27"/>
    </location>
</feature>
<organism evidence="2 3">
    <name type="scientific">Cronobacter phage A24</name>
    <dbReference type="NCBI Taxonomy" id="2795745"/>
    <lineage>
        <taxon>Viruses</taxon>
        <taxon>Duplodnaviria</taxon>
        <taxon>Heunggongvirae</taxon>
        <taxon>Uroviricota</taxon>
        <taxon>Caudoviricetes</taxon>
        <taxon>Grimontviridae</taxon>
        <taxon>Crifsvirus</taxon>
        <taxon>Crifsvirus A24</taxon>
    </lineage>
</organism>
<reference evidence="2 3" key="1">
    <citation type="submission" date="2020-12" db="EMBL/GenBank/DDBJ databases">
        <authorList>
            <person name="Luo D."/>
            <person name="Li C."/>
            <person name="Zeng H."/>
        </authorList>
    </citation>
    <scope>NUCLEOTIDE SEQUENCE [LARGE SCALE GENOMIC DNA]</scope>
</reference>
<evidence type="ECO:0000313" key="3">
    <source>
        <dbReference type="Proteomes" id="UP000595896"/>
    </source>
</evidence>
<evidence type="ECO:0000313" key="2">
    <source>
        <dbReference type="EMBL" id="QQG33705.1"/>
    </source>
</evidence>
<dbReference type="RefSeq" id="YP_010671953.1">
    <property type="nucleotide sequence ID" value="NC_070973.1"/>
</dbReference>
<proteinExistence type="predicted"/>
<accession>A0A7T5UF14</accession>
<dbReference type="KEGG" id="vg:77948215"/>
<keyword evidence="3" id="KW-1185">Reference proteome</keyword>
<dbReference type="Proteomes" id="UP000595896">
    <property type="component" value="Segment"/>
</dbReference>